<keyword evidence="2" id="KW-1185">Reference proteome</keyword>
<evidence type="ECO:0008006" key="3">
    <source>
        <dbReference type="Google" id="ProtNLM"/>
    </source>
</evidence>
<reference evidence="1 2" key="1">
    <citation type="submission" date="2021-12" db="EMBL/GenBank/DDBJ databases">
        <title>Complete genome sequence of Phytobacter diazotrophicus TA9734.</title>
        <authorList>
            <person name="Kubota H."/>
            <person name="Nakayama Y."/>
            <person name="Ariyoshi T."/>
        </authorList>
    </citation>
    <scope>NUCLEOTIDE SEQUENCE [LARGE SCALE GENOMIC DNA]</scope>
    <source>
        <strain evidence="1 2">TA9734</strain>
    </source>
</reference>
<organism evidence="1 2">
    <name type="scientific">Phytobacter diazotrophicus</name>
    <dbReference type="NCBI Taxonomy" id="395631"/>
    <lineage>
        <taxon>Bacteria</taxon>
        <taxon>Pseudomonadati</taxon>
        <taxon>Pseudomonadota</taxon>
        <taxon>Gammaproteobacteria</taxon>
        <taxon>Enterobacterales</taxon>
        <taxon>Enterobacteriaceae</taxon>
        <taxon>Phytobacter</taxon>
    </lineage>
</organism>
<dbReference type="Proteomes" id="UP001320460">
    <property type="component" value="Chromosome"/>
</dbReference>
<dbReference type="SUPFAM" id="SSF46785">
    <property type="entry name" value="Winged helix' DNA-binding domain"/>
    <property type="match status" value="1"/>
</dbReference>
<protein>
    <recommendedName>
        <fullName evidence="3">MarR family transcriptional regulator</fullName>
    </recommendedName>
</protein>
<sequence>MKITNTEFNVLKVMAEKDIDWTWMILDRTLATRGIPGFSNVANIVTNLVNEGMVDAVYNENSSRPRYRVSEQGHQLLGQINEVTRHNDIS</sequence>
<name>A0ABM7W1D3_9ENTR</name>
<accession>A0ABM7W1D3</accession>
<proteinExistence type="predicted"/>
<dbReference type="InterPro" id="IPR036390">
    <property type="entry name" value="WH_DNA-bd_sf"/>
</dbReference>
<evidence type="ECO:0000313" key="1">
    <source>
        <dbReference type="EMBL" id="BDD53269.1"/>
    </source>
</evidence>
<dbReference type="EMBL" id="AP025334">
    <property type="protein sequence ID" value="BDD53269.1"/>
    <property type="molecule type" value="Genomic_DNA"/>
</dbReference>
<gene>
    <name evidence="1" type="ORF">PDTA9734_47560</name>
</gene>
<evidence type="ECO:0000313" key="2">
    <source>
        <dbReference type="Proteomes" id="UP001320460"/>
    </source>
</evidence>
<dbReference type="RefSeq" id="WP_125125413.1">
    <property type="nucleotide sequence ID" value="NZ_AP025334.1"/>
</dbReference>